<organism evidence="3 4">
    <name type="scientific">Apodemus speciosus</name>
    <name type="common">Large Japanese field mouse</name>
    <dbReference type="NCBI Taxonomy" id="105296"/>
    <lineage>
        <taxon>Eukaryota</taxon>
        <taxon>Metazoa</taxon>
        <taxon>Chordata</taxon>
        <taxon>Craniata</taxon>
        <taxon>Vertebrata</taxon>
        <taxon>Euteleostomi</taxon>
        <taxon>Mammalia</taxon>
        <taxon>Eutheria</taxon>
        <taxon>Euarchontoglires</taxon>
        <taxon>Glires</taxon>
        <taxon>Rodentia</taxon>
        <taxon>Myomorpha</taxon>
        <taxon>Muroidea</taxon>
        <taxon>Muridae</taxon>
        <taxon>Murinae</taxon>
        <taxon>Apodemus</taxon>
    </lineage>
</organism>
<feature type="compositionally biased region" description="Basic and acidic residues" evidence="2">
    <location>
        <begin position="88"/>
        <end position="104"/>
    </location>
</feature>
<comment type="caution">
    <text evidence="3">The sequence shown here is derived from an EMBL/GenBank/DDBJ whole genome shotgun (WGS) entry which is preliminary data.</text>
</comment>
<comment type="similarity">
    <text evidence="1">Belongs to the SEC6 family.</text>
</comment>
<feature type="region of interest" description="Disordered" evidence="2">
    <location>
        <begin position="80"/>
        <end position="109"/>
    </location>
</feature>
<proteinExistence type="inferred from homology"/>
<dbReference type="Pfam" id="PF06046">
    <property type="entry name" value="Sec6"/>
    <property type="match status" value="1"/>
</dbReference>
<accession>A0ABQ0FEW7</accession>
<feature type="compositionally biased region" description="Polar residues" evidence="2">
    <location>
        <begin position="613"/>
        <end position="623"/>
    </location>
</feature>
<dbReference type="Proteomes" id="UP001623349">
    <property type="component" value="Unassembled WGS sequence"/>
</dbReference>
<keyword evidence="4" id="KW-1185">Reference proteome</keyword>
<dbReference type="PANTHER" id="PTHR21292:SF4">
    <property type="entry name" value="TUMOR NECROSIS FACTOR ALPHA-INDUCED PROTEIN 2"/>
    <property type="match status" value="1"/>
</dbReference>
<sequence>MVTFFQGLPGQQSVPGTLDFAGSPQKPRSISEAESETSMSEASSEDLMPSQEAPDGEEESVKKKEKKSKGLVNMFSVFTKGKKKKKDQPRLSDPEVQPKSRPELDGPLSTVEELKEALERGRLEVAWQVLALERQLEAAAAAGGTSDEELVWRQSKVEALYVLLRDQVLGVLRRPLEVAPERLSQALAVVSQEELEDRRASGGPLAAALEATRPRRWLQLWRGVVAEVAAERLDAQPATVPEGRSEAESRFLHMGRTMKEDLEVVVERLKPLFPDEFNVVHTYAERYHEHFASHLCTLAQFELCERDTYLLLLWVQNLYPNDILNSPKLAQELQSVRLGSLLPPKQIRLLEAMFLSNEVSNVKLLMTRALELESQRWAQDVAPQSLDGHCHSELAIDILQIISQGQTKAENITSDVGMQIKQLLLVELAALLRSYQRTFDEFLEKSKLLRNYRVNIIANINNCLSFRTSVEQRWQIPHDSLNRLVEPLKDLKAHGFDTLLQSLFSDLKPLFKKFTQTRWAKPVETLEEIIRTVSVSLPEFSELQDCFREELIEAVHLHLVKEYIIRLSKRRLVLKTAEQQQQLARHILANADAIQHFCTESVSAPTHPKSPRQPHQASPSLGSSATWLHPALPTIAEIIRLQDPSAIKIEVATYATWYPDFSKGHLNAILAIKGNLPSSDVRSIRNILDINTGVQEPSRPLFSLIKVA</sequence>
<protein>
    <submittedName>
        <fullName evidence="3">Tumor necrosis factor alpha-induced protein 2</fullName>
    </submittedName>
</protein>
<gene>
    <name evidence="3" type="ORF">APTSU1_001304400</name>
</gene>
<reference evidence="3 4" key="1">
    <citation type="submission" date="2024-08" db="EMBL/GenBank/DDBJ databases">
        <title>The draft genome of Apodemus speciosus.</title>
        <authorList>
            <person name="Nabeshima K."/>
            <person name="Suzuki S."/>
            <person name="Onuma M."/>
        </authorList>
    </citation>
    <scope>NUCLEOTIDE SEQUENCE [LARGE SCALE GENOMIC DNA]</scope>
    <source>
        <strain evidence="3">IB14-021</strain>
    </source>
</reference>
<dbReference type="Gene3D" id="1.10.357.70">
    <property type="entry name" value="Exocyst complex component Sec6, C-terminal domain"/>
    <property type="match status" value="1"/>
</dbReference>
<evidence type="ECO:0000256" key="1">
    <source>
        <dbReference type="ARBA" id="ARBA00009447"/>
    </source>
</evidence>
<feature type="region of interest" description="Disordered" evidence="2">
    <location>
        <begin position="1"/>
        <end position="68"/>
    </location>
</feature>
<feature type="compositionally biased region" description="Low complexity" evidence="2">
    <location>
        <begin position="30"/>
        <end position="42"/>
    </location>
</feature>
<dbReference type="InterPro" id="IPR042532">
    <property type="entry name" value="EXOC3/Sec6_C"/>
</dbReference>
<evidence type="ECO:0000256" key="2">
    <source>
        <dbReference type="SAM" id="MobiDB-lite"/>
    </source>
</evidence>
<evidence type="ECO:0000313" key="4">
    <source>
        <dbReference type="Proteomes" id="UP001623349"/>
    </source>
</evidence>
<dbReference type="EMBL" id="BAAFST010000012">
    <property type="protein sequence ID" value="GAB1297808.1"/>
    <property type="molecule type" value="Genomic_DNA"/>
</dbReference>
<evidence type="ECO:0000313" key="3">
    <source>
        <dbReference type="EMBL" id="GAB1297808.1"/>
    </source>
</evidence>
<dbReference type="Gene3D" id="1.10.357.50">
    <property type="match status" value="1"/>
</dbReference>
<dbReference type="PANTHER" id="PTHR21292">
    <property type="entry name" value="EXOCYST COMPLEX COMPONENT SEC6-RELATED"/>
    <property type="match status" value="1"/>
</dbReference>
<dbReference type="InterPro" id="IPR010326">
    <property type="entry name" value="EXOC3/Sec6"/>
</dbReference>
<feature type="region of interest" description="Disordered" evidence="2">
    <location>
        <begin position="602"/>
        <end position="623"/>
    </location>
</feature>
<name>A0ABQ0FEW7_APOSI</name>